<accession>H6WG22</accession>
<keyword evidence="3" id="KW-1185">Reference proteome</keyword>
<feature type="region of interest" description="Disordered" evidence="1">
    <location>
        <begin position="101"/>
        <end position="135"/>
    </location>
</feature>
<dbReference type="Proteomes" id="UP000007178">
    <property type="component" value="Segment"/>
</dbReference>
<name>H6WG22_9CAUD</name>
<evidence type="ECO:0000313" key="3">
    <source>
        <dbReference type="Proteomes" id="UP000007178"/>
    </source>
</evidence>
<dbReference type="GeneID" id="14013953"/>
<dbReference type="RefSeq" id="YP_007006160.1">
    <property type="nucleotide sequence ID" value="NC_019516.2"/>
</dbReference>
<dbReference type="EMBL" id="JQ245707">
    <property type="protein sequence ID" value="AEZ65746.1"/>
    <property type="molecule type" value="Genomic_DNA"/>
</dbReference>
<organism evidence="2 3">
    <name type="scientific">Cyanophage S-TIM5</name>
    <dbReference type="NCBI Taxonomy" id="1137745"/>
    <lineage>
        <taxon>Viruses</taxon>
        <taxon>Duplodnaviria</taxon>
        <taxon>Heunggongvirae</taxon>
        <taxon>Uroviricota</taxon>
        <taxon>Caudoviricetes</taxon>
        <taxon>Aurunvirus</taxon>
        <taxon>Aurunvirus STIM5</taxon>
    </lineage>
</organism>
<feature type="compositionally biased region" description="Pro residues" evidence="1">
    <location>
        <begin position="115"/>
        <end position="133"/>
    </location>
</feature>
<feature type="compositionally biased region" description="Basic and acidic residues" evidence="1">
    <location>
        <begin position="103"/>
        <end position="113"/>
    </location>
</feature>
<protein>
    <submittedName>
        <fullName evidence="2">Uncharacterized protein</fullName>
    </submittedName>
</protein>
<evidence type="ECO:0000313" key="2">
    <source>
        <dbReference type="EMBL" id="AEZ65746.1"/>
    </source>
</evidence>
<dbReference type="KEGG" id="vg:14013953"/>
<evidence type="ECO:0000256" key="1">
    <source>
        <dbReference type="SAM" id="MobiDB-lite"/>
    </source>
</evidence>
<dbReference type="OrthoDB" id="9638at10239"/>
<reference evidence="2 3" key="1">
    <citation type="journal article" date="2012" name="Proc. Natl. Acad. Sci. U.S.A.">
        <title>A novel lineage of myoviruses infecting cyanobacteria is widespread in the oceans.</title>
        <authorList>
            <person name="Sabehi G."/>
            <person name="Shaulov L."/>
            <person name="Silver D.H."/>
            <person name="Yanai I."/>
            <person name="Harel A."/>
            <person name="Lindell D."/>
        </authorList>
    </citation>
    <scope>NUCLEOTIDE SEQUENCE [LARGE SCALE GENOMIC DNA]</scope>
</reference>
<sequence>MEIPEVGIRIGEINIRSREIKIAEIRPWEIRSPVVNRIGLDPITTKIGRPIVDIPGCVEARQSDNMQLLEDDPKGNLTLCDGGIPYFRPIQFEPEVILQTPKAKTDQKKKEPEVPEPPVTPEVPNTPPTPTPPESNIECPTQELLDSQPIGLIFDSGRKEVTGYRLEGKQCIVETKDVTIIEQAVNALPPTGTVVTTASIAVVATTSALMAKPFADILLRAVKPITKKVIKKIASIRGKTSKVESVRERRDSQRDRVNAIQALRKALKK</sequence>
<proteinExistence type="predicted"/>